<organism evidence="1 2">
    <name type="scientific">Paenibacillus selenitireducens</name>
    <dbReference type="NCBI Taxonomy" id="1324314"/>
    <lineage>
        <taxon>Bacteria</taxon>
        <taxon>Bacillati</taxon>
        <taxon>Bacillota</taxon>
        <taxon>Bacilli</taxon>
        <taxon>Bacillales</taxon>
        <taxon>Paenibacillaceae</taxon>
        <taxon>Paenibacillus</taxon>
    </lineage>
</organism>
<reference evidence="1 2" key="1">
    <citation type="submission" date="2017-01" db="EMBL/GenBank/DDBJ databases">
        <title>Genome analysis of Paenibacillus selenitrireducens ES3-24.</title>
        <authorList>
            <person name="Xu D."/>
            <person name="Yao R."/>
            <person name="Zheng S."/>
        </authorList>
    </citation>
    <scope>NUCLEOTIDE SEQUENCE [LARGE SCALE GENOMIC DNA]</scope>
    <source>
        <strain evidence="1 2">ES3-24</strain>
    </source>
</reference>
<gene>
    <name evidence="1" type="ORF">BVG16_30910</name>
</gene>
<keyword evidence="2" id="KW-1185">Reference proteome</keyword>
<dbReference type="OrthoDB" id="7888911at2"/>
<dbReference type="EMBL" id="MSZX01000024">
    <property type="protein sequence ID" value="OPA72975.1"/>
    <property type="molecule type" value="Genomic_DNA"/>
</dbReference>
<dbReference type="AlphaFoldDB" id="A0A1T2WZH6"/>
<comment type="caution">
    <text evidence="1">The sequence shown here is derived from an EMBL/GenBank/DDBJ whole genome shotgun (WGS) entry which is preliminary data.</text>
</comment>
<proteinExistence type="predicted"/>
<evidence type="ECO:0000313" key="1">
    <source>
        <dbReference type="EMBL" id="OPA72975.1"/>
    </source>
</evidence>
<evidence type="ECO:0000313" key="2">
    <source>
        <dbReference type="Proteomes" id="UP000190188"/>
    </source>
</evidence>
<dbReference type="Proteomes" id="UP000190188">
    <property type="component" value="Unassembled WGS sequence"/>
</dbReference>
<dbReference type="RefSeq" id="WP_078503046.1">
    <property type="nucleotide sequence ID" value="NZ_MSZX01000024.1"/>
</dbReference>
<sequence length="105" mass="12524">MDRKKMSLLKKLYHSINSVYDREREVRLYKEDSLTDQEKDLLKEMNWVVNQVELLSHDSCVKELVKLRQDRRLHRDRIIDGFIAGIGGSYPQFFCPDSFQYLDGI</sequence>
<name>A0A1T2WZH6_9BACL</name>
<protein>
    <submittedName>
        <fullName evidence="1">Uncharacterized protein</fullName>
    </submittedName>
</protein>
<accession>A0A1T2WZH6</accession>